<name>A0A8E2JFK0_9PEZI</name>
<reference evidence="2 3" key="1">
    <citation type="journal article" date="2016" name="Nat. Commun.">
        <title>Ectomycorrhizal ecology is imprinted in the genome of the dominant symbiotic fungus Cenococcum geophilum.</title>
        <authorList>
            <consortium name="DOE Joint Genome Institute"/>
            <person name="Peter M."/>
            <person name="Kohler A."/>
            <person name="Ohm R.A."/>
            <person name="Kuo A."/>
            <person name="Krutzmann J."/>
            <person name="Morin E."/>
            <person name="Arend M."/>
            <person name="Barry K.W."/>
            <person name="Binder M."/>
            <person name="Choi C."/>
            <person name="Clum A."/>
            <person name="Copeland A."/>
            <person name="Grisel N."/>
            <person name="Haridas S."/>
            <person name="Kipfer T."/>
            <person name="LaButti K."/>
            <person name="Lindquist E."/>
            <person name="Lipzen A."/>
            <person name="Maire R."/>
            <person name="Meier B."/>
            <person name="Mihaltcheva S."/>
            <person name="Molinier V."/>
            <person name="Murat C."/>
            <person name="Poggeler S."/>
            <person name="Quandt C.A."/>
            <person name="Sperisen C."/>
            <person name="Tritt A."/>
            <person name="Tisserant E."/>
            <person name="Crous P.W."/>
            <person name="Henrissat B."/>
            <person name="Nehls U."/>
            <person name="Egli S."/>
            <person name="Spatafora J.W."/>
            <person name="Grigoriev I.V."/>
            <person name="Martin F.M."/>
        </authorList>
    </citation>
    <scope>NUCLEOTIDE SEQUENCE [LARGE SCALE GENOMIC DNA]</scope>
    <source>
        <strain evidence="2 3">CBS 459.81</strain>
    </source>
</reference>
<proteinExistence type="predicted"/>
<protein>
    <submittedName>
        <fullName evidence="2">Uncharacterized protein</fullName>
    </submittedName>
</protein>
<evidence type="ECO:0000313" key="2">
    <source>
        <dbReference type="EMBL" id="OCK80714.1"/>
    </source>
</evidence>
<accession>A0A8E2JFK0</accession>
<evidence type="ECO:0000313" key="3">
    <source>
        <dbReference type="Proteomes" id="UP000250266"/>
    </source>
</evidence>
<gene>
    <name evidence="2" type="ORF">K432DRAFT_392794</name>
</gene>
<dbReference type="EMBL" id="KV744948">
    <property type="protein sequence ID" value="OCK80714.1"/>
    <property type="molecule type" value="Genomic_DNA"/>
</dbReference>
<sequence length="198" mass="21747">MRDATGPSRSILDGSGTLLGDFDVAKLYCEVSHDYIMLGIGIVDRLSLISETSSVPATHEPKNRRNWSNYKGVTSNSTSQSDQGTAHAETQREQKVTESRASAIGVVQRLLNHASAPSSPSKPLPTLVPPYGKALREACMARKRSIDYHNGDILAVRYLTGVIWFGLGRGFNLVRAAFWLRSVWLCTPERLGRLGEAF</sequence>
<dbReference type="AlphaFoldDB" id="A0A8E2JFK0"/>
<feature type="compositionally biased region" description="Polar residues" evidence="1">
    <location>
        <begin position="66"/>
        <end position="84"/>
    </location>
</feature>
<keyword evidence="3" id="KW-1185">Reference proteome</keyword>
<dbReference type="Proteomes" id="UP000250266">
    <property type="component" value="Unassembled WGS sequence"/>
</dbReference>
<evidence type="ECO:0000256" key="1">
    <source>
        <dbReference type="SAM" id="MobiDB-lite"/>
    </source>
</evidence>
<organism evidence="2 3">
    <name type="scientific">Lepidopterella palustris CBS 459.81</name>
    <dbReference type="NCBI Taxonomy" id="1314670"/>
    <lineage>
        <taxon>Eukaryota</taxon>
        <taxon>Fungi</taxon>
        <taxon>Dikarya</taxon>
        <taxon>Ascomycota</taxon>
        <taxon>Pezizomycotina</taxon>
        <taxon>Dothideomycetes</taxon>
        <taxon>Pleosporomycetidae</taxon>
        <taxon>Mytilinidiales</taxon>
        <taxon>Argynnaceae</taxon>
        <taxon>Lepidopterella</taxon>
    </lineage>
</organism>
<feature type="compositionally biased region" description="Basic and acidic residues" evidence="1">
    <location>
        <begin position="89"/>
        <end position="98"/>
    </location>
</feature>
<feature type="region of interest" description="Disordered" evidence="1">
    <location>
        <begin position="54"/>
        <end position="98"/>
    </location>
</feature>